<accession>A0A420IYP1</accession>
<evidence type="ECO:0000313" key="3">
    <source>
        <dbReference type="Proteomes" id="UP000285326"/>
    </source>
</evidence>
<comment type="caution">
    <text evidence="2">The sequence shown here is derived from an EMBL/GenBank/DDBJ whole genome shotgun (WGS) entry which is preliminary data.</text>
</comment>
<evidence type="ECO:0000256" key="1">
    <source>
        <dbReference type="SAM" id="MobiDB-lite"/>
    </source>
</evidence>
<gene>
    <name evidence="2" type="ORF">GcM1_200019</name>
</gene>
<dbReference type="AlphaFoldDB" id="A0A420IYP1"/>
<reference evidence="2 3" key="1">
    <citation type="journal article" date="2018" name="BMC Genomics">
        <title>Comparative genome analyses reveal sequence features reflecting distinct modes of host-adaptation between dicot and monocot powdery mildew.</title>
        <authorList>
            <person name="Wu Y."/>
            <person name="Ma X."/>
            <person name="Pan Z."/>
            <person name="Kale S.D."/>
            <person name="Song Y."/>
            <person name="King H."/>
            <person name="Zhang Q."/>
            <person name="Presley C."/>
            <person name="Deng X."/>
            <person name="Wei C.I."/>
            <person name="Xiao S."/>
        </authorList>
    </citation>
    <scope>NUCLEOTIDE SEQUENCE [LARGE SCALE GENOMIC DNA]</scope>
    <source>
        <strain evidence="2">UMSG1</strain>
    </source>
</reference>
<sequence length="350" mass="39340">MPQKSALSCDTSTHKHFDRWPRWSGNPSEFSTFLLSVEGFSEDERIRASIGDEKAFCYGIFTYCLPSDAQKRVAPIIKDNKKSNEWDATLFIQHLEELFTDRDEASKAQLALNTIRQGPRRPFAKVRAVFGQLCSEADNLAPTNASKISLIKSALVPSLRKGIVYRSNISMTSYDLFVMEIQDLANELESLPDFRLVRGSASEFYVHKNFTYNQQHVTPLRDSNQASEFSSGSLPNMGSSQTSYTKLDQDGDLEMGDINVLKSQVQSLVAALSNCNINNNLNNRKIEHPPYPPKCSQSERNHRVARGCCEGYGKNPSHCWSDCSSRNFKINPTARGQGGRDRYLSTLLCL</sequence>
<name>A0A420IYP1_9PEZI</name>
<feature type="region of interest" description="Disordered" evidence="1">
    <location>
        <begin position="224"/>
        <end position="244"/>
    </location>
</feature>
<protein>
    <submittedName>
        <fullName evidence="2">Uncharacterized protein</fullName>
    </submittedName>
</protein>
<organism evidence="2 3">
    <name type="scientific">Golovinomyces cichoracearum</name>
    <dbReference type="NCBI Taxonomy" id="62708"/>
    <lineage>
        <taxon>Eukaryota</taxon>
        <taxon>Fungi</taxon>
        <taxon>Dikarya</taxon>
        <taxon>Ascomycota</taxon>
        <taxon>Pezizomycotina</taxon>
        <taxon>Leotiomycetes</taxon>
        <taxon>Erysiphales</taxon>
        <taxon>Erysiphaceae</taxon>
        <taxon>Golovinomyces</taxon>
    </lineage>
</organism>
<dbReference type="EMBL" id="MCBS01020060">
    <property type="protein sequence ID" value="RKF79638.1"/>
    <property type="molecule type" value="Genomic_DNA"/>
</dbReference>
<evidence type="ECO:0000313" key="2">
    <source>
        <dbReference type="EMBL" id="RKF79638.1"/>
    </source>
</evidence>
<proteinExistence type="predicted"/>
<dbReference type="Proteomes" id="UP000285326">
    <property type="component" value="Unassembled WGS sequence"/>
</dbReference>